<accession>A0ACD3AK97</accession>
<gene>
    <name evidence="1" type="ORF">BDN72DRAFT_844830</name>
</gene>
<protein>
    <submittedName>
        <fullName evidence="1">Uncharacterized protein</fullName>
    </submittedName>
</protein>
<reference evidence="1 2" key="1">
    <citation type="journal article" date="2019" name="Nat. Ecol. Evol.">
        <title>Megaphylogeny resolves global patterns of mushroom evolution.</title>
        <authorList>
            <person name="Varga T."/>
            <person name="Krizsan K."/>
            <person name="Foldi C."/>
            <person name="Dima B."/>
            <person name="Sanchez-Garcia M."/>
            <person name="Sanchez-Ramirez S."/>
            <person name="Szollosi G.J."/>
            <person name="Szarkandi J.G."/>
            <person name="Papp V."/>
            <person name="Albert L."/>
            <person name="Andreopoulos W."/>
            <person name="Angelini C."/>
            <person name="Antonin V."/>
            <person name="Barry K.W."/>
            <person name="Bougher N.L."/>
            <person name="Buchanan P."/>
            <person name="Buyck B."/>
            <person name="Bense V."/>
            <person name="Catcheside P."/>
            <person name="Chovatia M."/>
            <person name="Cooper J."/>
            <person name="Damon W."/>
            <person name="Desjardin D."/>
            <person name="Finy P."/>
            <person name="Geml J."/>
            <person name="Haridas S."/>
            <person name="Hughes K."/>
            <person name="Justo A."/>
            <person name="Karasinski D."/>
            <person name="Kautmanova I."/>
            <person name="Kiss B."/>
            <person name="Kocsube S."/>
            <person name="Kotiranta H."/>
            <person name="LaButti K.M."/>
            <person name="Lechner B.E."/>
            <person name="Liimatainen K."/>
            <person name="Lipzen A."/>
            <person name="Lukacs Z."/>
            <person name="Mihaltcheva S."/>
            <person name="Morgado L.N."/>
            <person name="Niskanen T."/>
            <person name="Noordeloos M.E."/>
            <person name="Ohm R.A."/>
            <person name="Ortiz-Santana B."/>
            <person name="Ovrebo C."/>
            <person name="Racz N."/>
            <person name="Riley R."/>
            <person name="Savchenko A."/>
            <person name="Shiryaev A."/>
            <person name="Soop K."/>
            <person name="Spirin V."/>
            <person name="Szebenyi C."/>
            <person name="Tomsovsky M."/>
            <person name="Tulloss R.E."/>
            <person name="Uehling J."/>
            <person name="Grigoriev I.V."/>
            <person name="Vagvolgyi C."/>
            <person name="Papp T."/>
            <person name="Martin F.M."/>
            <person name="Miettinen O."/>
            <person name="Hibbett D.S."/>
            <person name="Nagy L.G."/>
        </authorList>
    </citation>
    <scope>NUCLEOTIDE SEQUENCE [LARGE SCALE GENOMIC DNA]</scope>
    <source>
        <strain evidence="1 2">NL-1719</strain>
    </source>
</reference>
<sequence length="226" mass="25173">MAINPPTTTLNFGFVITDKKQIKALYDALTTWRNTIDSSSAESSSVTKPKVVNGDNDEETWTDAKGSTIYLTQKEAGYDGEYSLVEYFLHKSGYGDDIAQVHVKKWDESAGYMWDDRDSDSDSEGEGEGKGKGKEGKGEEEEEESKSIKGIAIVYFPKDHSKNLVQEYEVDEFCNYMGIEFACLDVEYMKKAIGRLEEFLNDPVIKAAKLDVKFGVASSMSVTIGQ</sequence>
<dbReference type="EMBL" id="ML208417">
    <property type="protein sequence ID" value="TFK66054.1"/>
    <property type="molecule type" value="Genomic_DNA"/>
</dbReference>
<evidence type="ECO:0000313" key="1">
    <source>
        <dbReference type="EMBL" id="TFK66054.1"/>
    </source>
</evidence>
<proteinExistence type="predicted"/>
<keyword evidence="2" id="KW-1185">Reference proteome</keyword>
<name>A0ACD3AK97_9AGAR</name>
<dbReference type="Proteomes" id="UP000308600">
    <property type="component" value="Unassembled WGS sequence"/>
</dbReference>
<organism evidence="1 2">
    <name type="scientific">Pluteus cervinus</name>
    <dbReference type="NCBI Taxonomy" id="181527"/>
    <lineage>
        <taxon>Eukaryota</taxon>
        <taxon>Fungi</taxon>
        <taxon>Dikarya</taxon>
        <taxon>Basidiomycota</taxon>
        <taxon>Agaricomycotina</taxon>
        <taxon>Agaricomycetes</taxon>
        <taxon>Agaricomycetidae</taxon>
        <taxon>Agaricales</taxon>
        <taxon>Pluteineae</taxon>
        <taxon>Pluteaceae</taxon>
        <taxon>Pluteus</taxon>
    </lineage>
</organism>
<evidence type="ECO:0000313" key="2">
    <source>
        <dbReference type="Proteomes" id="UP000308600"/>
    </source>
</evidence>